<reference evidence="17" key="2">
    <citation type="submission" date="2019-11" db="EMBL/GenBank/DDBJ databases">
        <title>Improved Assembly of Tolypothrix boutellei genome.</title>
        <authorList>
            <person name="Sarangi A.N."/>
            <person name="Mukherjee M."/>
            <person name="Ghosh S."/>
            <person name="Singh D."/>
            <person name="Das A."/>
            <person name="Kant S."/>
            <person name="Prusty A."/>
            <person name="Tripathy S."/>
        </authorList>
    </citation>
    <scope>NUCLEOTIDE SEQUENCE</scope>
    <source>
        <strain evidence="17">VB521301</strain>
    </source>
</reference>
<dbReference type="Gene3D" id="3.40.50.2300">
    <property type="match status" value="1"/>
</dbReference>
<dbReference type="RefSeq" id="WP_038077824.1">
    <property type="nucleotide sequence ID" value="NZ_JHEG04000001.1"/>
</dbReference>
<evidence type="ECO:0000256" key="9">
    <source>
        <dbReference type="ARBA" id="ARBA00023012"/>
    </source>
</evidence>
<comment type="subcellular location">
    <subcellularLocation>
        <location evidence="2">Membrane</location>
    </subcellularLocation>
</comment>
<dbReference type="Pfam" id="PF02518">
    <property type="entry name" value="HATPase_c"/>
    <property type="match status" value="1"/>
</dbReference>
<dbReference type="InterPro" id="IPR058544">
    <property type="entry name" value="ETR1_N"/>
</dbReference>
<keyword evidence="14" id="KW-1133">Transmembrane helix</keyword>
<keyword evidence="14" id="KW-0812">Transmembrane</keyword>
<dbReference type="InterPro" id="IPR005467">
    <property type="entry name" value="His_kinase_dom"/>
</dbReference>
<feature type="domain" description="Response regulatory" evidence="16">
    <location>
        <begin position="454"/>
        <end position="570"/>
    </location>
</feature>
<dbReference type="InterPro" id="IPR001789">
    <property type="entry name" value="Sig_transdc_resp-reg_receiver"/>
</dbReference>
<dbReference type="CDD" id="cd17546">
    <property type="entry name" value="REC_hyHK_CKI1_RcsC-like"/>
    <property type="match status" value="1"/>
</dbReference>
<evidence type="ECO:0000256" key="5">
    <source>
        <dbReference type="ARBA" id="ARBA00022679"/>
    </source>
</evidence>
<evidence type="ECO:0000256" key="6">
    <source>
        <dbReference type="ARBA" id="ARBA00022741"/>
    </source>
</evidence>
<sequence length="660" mass="74571">MVFASMFIPHGHCYLWQPELVGLHIISDGLTAIAYYSIPVTLTYIVEKRRDIPYNWIFLLFGAFIVLCGTTHILEIWTLWHPNYWLSGFTKAITALVSLYTAVMLVRLVPQALVIPSSAQFEEVKNEIAERQRVEAELHKAKETAEAANRAKSRFLASMSHELRTPLNSILGFTQIMHRDTSFSPQYKEYINIINRSGQHLLELINDVLEMSKIEAGRVKLSIATFDLYRLIDTLEEMLHLKAVSKQLTLTFDCASSVPQYISTDESKLRQILLNLLSNAIKFTESGSVTLRVRLGTGDWQLGTRGNREQMTQSIPNRPSGISYVQGTRSANKDATRTQFPKEGNPPEPSYQSLLFEVIDTGPGIDPTEMNLLFEAFEQTSIGKKTAEGTGLGLPISRFFVNLMGGEMTVRSVVGDGSVFAFNIQVEVPQITQVQNELFQKRVKSLTPNHPVYRLLIVDDTWEHRQLLKSLLKPLGFEVREAENGQQGIEIWESWKPHLIFMDMRMPIVNGYEATQRIKATPLGQATVIIALTANAFNDDRSLTLSAGCDDFIRKPFQEEEIFDKLAKHLGVSYVYFDCAPVGQTSQKRYNTLSLSKQDLAVMPEQWIQQLYEAASGGSDERVLQLIAKIPTEHATLIDTLQELTSDFHFDEIVKAITQE</sequence>
<dbReference type="EMBL" id="JHEG02000037">
    <property type="protein sequence ID" value="KIE12362.1"/>
    <property type="molecule type" value="Genomic_DNA"/>
</dbReference>
<feature type="modified residue" description="4-aspartylphosphate" evidence="11">
    <location>
        <position position="503"/>
    </location>
</feature>
<evidence type="ECO:0000259" key="15">
    <source>
        <dbReference type="PROSITE" id="PS50109"/>
    </source>
</evidence>
<dbReference type="SMART" id="SM00388">
    <property type="entry name" value="HisKA"/>
    <property type="match status" value="1"/>
</dbReference>
<evidence type="ECO:0000313" key="18">
    <source>
        <dbReference type="EMBL" id="KIE12362.1"/>
    </source>
</evidence>
<feature type="coiled-coil region" evidence="12">
    <location>
        <begin position="124"/>
        <end position="151"/>
    </location>
</feature>
<evidence type="ECO:0000256" key="13">
    <source>
        <dbReference type="SAM" id="MobiDB-lite"/>
    </source>
</evidence>
<dbReference type="PANTHER" id="PTHR45339:SF1">
    <property type="entry name" value="HYBRID SIGNAL TRANSDUCTION HISTIDINE KINASE J"/>
    <property type="match status" value="1"/>
</dbReference>
<dbReference type="GO" id="GO:0016020">
    <property type="term" value="C:membrane"/>
    <property type="evidence" value="ECO:0007669"/>
    <property type="project" value="UniProtKB-SubCell"/>
</dbReference>
<dbReference type="InterPro" id="IPR036097">
    <property type="entry name" value="HisK_dim/P_sf"/>
</dbReference>
<keyword evidence="10 14" id="KW-0472">Membrane</keyword>
<feature type="transmembrane region" description="Helical" evidence="14">
    <location>
        <begin position="92"/>
        <end position="109"/>
    </location>
</feature>
<gene>
    <name evidence="18" type="ORF">DA73_0212555</name>
    <name evidence="17" type="ORF">DA73_0400036300</name>
</gene>
<dbReference type="Pfam" id="PF00072">
    <property type="entry name" value="Response_reg"/>
    <property type="match status" value="1"/>
</dbReference>
<organism evidence="18">
    <name type="scientific">Tolypothrix bouteillei VB521301</name>
    <dbReference type="NCBI Taxonomy" id="1479485"/>
    <lineage>
        <taxon>Bacteria</taxon>
        <taxon>Bacillati</taxon>
        <taxon>Cyanobacteriota</taxon>
        <taxon>Cyanophyceae</taxon>
        <taxon>Nostocales</taxon>
        <taxon>Tolypothrichaceae</taxon>
        <taxon>Tolypothrix</taxon>
    </lineage>
</organism>
<dbReference type="AlphaFoldDB" id="A0A0C1NC56"/>
<keyword evidence="7 18" id="KW-0418">Kinase</keyword>
<evidence type="ECO:0000256" key="10">
    <source>
        <dbReference type="ARBA" id="ARBA00023136"/>
    </source>
</evidence>
<dbReference type="FunFam" id="1.10.287.130:FF:000038">
    <property type="entry name" value="Sensory transduction histidine kinase"/>
    <property type="match status" value="1"/>
</dbReference>
<dbReference type="SUPFAM" id="SSF55874">
    <property type="entry name" value="ATPase domain of HSP90 chaperone/DNA topoisomerase II/histidine kinase"/>
    <property type="match status" value="1"/>
</dbReference>
<dbReference type="Proteomes" id="UP000029738">
    <property type="component" value="Unassembled WGS sequence"/>
</dbReference>
<dbReference type="STRING" id="1479485.DA73_0212555"/>
<dbReference type="PRINTS" id="PR00344">
    <property type="entry name" value="BCTRLSENSOR"/>
</dbReference>
<dbReference type="EMBL" id="JHEG04000001">
    <property type="protein sequence ID" value="KAF3890305.1"/>
    <property type="molecule type" value="Genomic_DNA"/>
</dbReference>
<dbReference type="EC" id="2.7.13.3" evidence="3"/>
<dbReference type="InterPro" id="IPR036890">
    <property type="entry name" value="HATPase_C_sf"/>
</dbReference>
<evidence type="ECO:0000256" key="3">
    <source>
        <dbReference type="ARBA" id="ARBA00012438"/>
    </source>
</evidence>
<keyword evidence="19" id="KW-1185">Reference proteome</keyword>
<comment type="catalytic activity">
    <reaction evidence="1">
        <text>ATP + protein L-histidine = ADP + protein N-phospho-L-histidine.</text>
        <dbReference type="EC" id="2.7.13.3"/>
    </reaction>
</comment>
<dbReference type="CDD" id="cd00082">
    <property type="entry name" value="HisKA"/>
    <property type="match status" value="1"/>
</dbReference>
<evidence type="ECO:0000256" key="12">
    <source>
        <dbReference type="SAM" id="Coils"/>
    </source>
</evidence>
<keyword evidence="8" id="KW-0067">ATP-binding</keyword>
<dbReference type="Pfam" id="PF25487">
    <property type="entry name" value="ETR1_N"/>
    <property type="match status" value="1"/>
</dbReference>
<dbReference type="PROSITE" id="PS50110">
    <property type="entry name" value="RESPONSE_REGULATORY"/>
    <property type="match status" value="1"/>
</dbReference>
<dbReference type="InterPro" id="IPR003594">
    <property type="entry name" value="HATPase_dom"/>
</dbReference>
<dbReference type="Pfam" id="PF00512">
    <property type="entry name" value="HisKA"/>
    <property type="match status" value="1"/>
</dbReference>
<reference evidence="18" key="1">
    <citation type="journal article" date="2015" name="Genome Announc.">
        <title>Draft Genome Sequence of Tolypothrix boutellei Strain VB521301.</title>
        <authorList>
            <person name="Chandrababunaidu M.M."/>
            <person name="Singh D."/>
            <person name="Sen D."/>
            <person name="Bhan S."/>
            <person name="Das S."/>
            <person name="Gupta A."/>
            <person name="Adhikary S.P."/>
            <person name="Tripathy S."/>
        </authorList>
    </citation>
    <scope>NUCLEOTIDE SEQUENCE</scope>
    <source>
        <strain evidence="18">VB521301</strain>
    </source>
</reference>
<dbReference type="Gene3D" id="3.30.565.10">
    <property type="entry name" value="Histidine kinase-like ATPase, C-terminal domain"/>
    <property type="match status" value="1"/>
</dbReference>
<feature type="transmembrane region" description="Helical" evidence="14">
    <location>
        <begin position="57"/>
        <end position="80"/>
    </location>
</feature>
<proteinExistence type="predicted"/>
<protein>
    <recommendedName>
        <fullName evidence="3">histidine kinase</fullName>
        <ecNumber evidence="3">2.7.13.3</ecNumber>
    </recommendedName>
</protein>
<evidence type="ECO:0000256" key="8">
    <source>
        <dbReference type="ARBA" id="ARBA00022840"/>
    </source>
</evidence>
<evidence type="ECO:0000256" key="14">
    <source>
        <dbReference type="SAM" id="Phobius"/>
    </source>
</evidence>
<evidence type="ECO:0000256" key="7">
    <source>
        <dbReference type="ARBA" id="ARBA00022777"/>
    </source>
</evidence>
<dbReference type="OrthoDB" id="569347at2"/>
<dbReference type="SUPFAM" id="SSF52172">
    <property type="entry name" value="CheY-like"/>
    <property type="match status" value="1"/>
</dbReference>
<dbReference type="PROSITE" id="PS50109">
    <property type="entry name" value="HIS_KIN"/>
    <property type="match status" value="1"/>
</dbReference>
<keyword evidence="12" id="KW-0175">Coiled coil</keyword>
<comment type="caution">
    <text evidence="18">The sequence shown here is derived from an EMBL/GenBank/DDBJ whole genome shotgun (WGS) entry which is preliminary data.</text>
</comment>
<dbReference type="InterPro" id="IPR004358">
    <property type="entry name" value="Sig_transdc_His_kin-like_C"/>
</dbReference>
<name>A0A0C1NC56_9CYAN</name>
<evidence type="ECO:0000259" key="16">
    <source>
        <dbReference type="PROSITE" id="PS50110"/>
    </source>
</evidence>
<dbReference type="CDD" id="cd16922">
    <property type="entry name" value="HATPase_EvgS-ArcB-TorS-like"/>
    <property type="match status" value="1"/>
</dbReference>
<evidence type="ECO:0000256" key="1">
    <source>
        <dbReference type="ARBA" id="ARBA00000085"/>
    </source>
</evidence>
<keyword evidence="4 11" id="KW-0597">Phosphoprotein</keyword>
<feature type="transmembrane region" description="Helical" evidence="14">
    <location>
        <begin position="20"/>
        <end position="45"/>
    </location>
</feature>
<dbReference type="PANTHER" id="PTHR45339">
    <property type="entry name" value="HYBRID SIGNAL TRANSDUCTION HISTIDINE KINASE J"/>
    <property type="match status" value="1"/>
</dbReference>
<keyword evidence="6" id="KW-0547">Nucleotide-binding</keyword>
<feature type="region of interest" description="Disordered" evidence="13">
    <location>
        <begin position="310"/>
        <end position="347"/>
    </location>
</feature>
<evidence type="ECO:0000256" key="2">
    <source>
        <dbReference type="ARBA" id="ARBA00004370"/>
    </source>
</evidence>
<dbReference type="GO" id="GO:0005524">
    <property type="term" value="F:ATP binding"/>
    <property type="evidence" value="ECO:0007669"/>
    <property type="project" value="UniProtKB-KW"/>
</dbReference>
<accession>A0A0C1NC56</accession>
<keyword evidence="5" id="KW-0808">Transferase</keyword>
<dbReference type="InterPro" id="IPR011006">
    <property type="entry name" value="CheY-like_superfamily"/>
</dbReference>
<evidence type="ECO:0000313" key="19">
    <source>
        <dbReference type="Proteomes" id="UP000029738"/>
    </source>
</evidence>
<dbReference type="SMART" id="SM00387">
    <property type="entry name" value="HATPase_c"/>
    <property type="match status" value="1"/>
</dbReference>
<dbReference type="GO" id="GO:0000155">
    <property type="term" value="F:phosphorelay sensor kinase activity"/>
    <property type="evidence" value="ECO:0007669"/>
    <property type="project" value="InterPro"/>
</dbReference>
<evidence type="ECO:0000313" key="17">
    <source>
        <dbReference type="EMBL" id="KAF3890305.1"/>
    </source>
</evidence>
<dbReference type="Gene3D" id="1.10.287.130">
    <property type="match status" value="1"/>
</dbReference>
<evidence type="ECO:0000256" key="11">
    <source>
        <dbReference type="PROSITE-ProRule" id="PRU00169"/>
    </source>
</evidence>
<dbReference type="InterPro" id="IPR003661">
    <property type="entry name" value="HisK_dim/P_dom"/>
</dbReference>
<feature type="domain" description="Histidine kinase" evidence="15">
    <location>
        <begin position="158"/>
        <end position="428"/>
    </location>
</feature>
<keyword evidence="9" id="KW-0902">Two-component regulatory system</keyword>
<dbReference type="SUPFAM" id="SSF47384">
    <property type="entry name" value="Homodimeric domain of signal transducing histidine kinase"/>
    <property type="match status" value="1"/>
</dbReference>
<dbReference type="SMART" id="SM00448">
    <property type="entry name" value="REC"/>
    <property type="match status" value="1"/>
</dbReference>
<evidence type="ECO:0000256" key="4">
    <source>
        <dbReference type="ARBA" id="ARBA00022553"/>
    </source>
</evidence>